<dbReference type="EMBL" id="BAABBM010000001">
    <property type="protein sequence ID" value="GAA3897204.1"/>
    <property type="molecule type" value="Genomic_DNA"/>
</dbReference>
<comment type="caution">
    <text evidence="2">The sequence shown here is derived from an EMBL/GenBank/DDBJ whole genome shotgun (WGS) entry which is preliminary data.</text>
</comment>
<evidence type="ECO:0000313" key="2">
    <source>
        <dbReference type="EMBL" id="GAA3897204.1"/>
    </source>
</evidence>
<keyword evidence="3" id="KW-1185">Reference proteome</keyword>
<feature type="chain" id="PRO_5046847369" description="Rap1a immunity protein domain-containing protein" evidence="1">
    <location>
        <begin position="20"/>
        <end position="125"/>
    </location>
</feature>
<evidence type="ECO:0000256" key="1">
    <source>
        <dbReference type="SAM" id="SignalP"/>
    </source>
</evidence>
<gene>
    <name evidence="2" type="ORF">GCM10022276_15260</name>
</gene>
<dbReference type="RefSeq" id="WP_344699086.1">
    <property type="nucleotide sequence ID" value="NZ_BAABBM010000001.1"/>
</dbReference>
<reference evidence="3" key="1">
    <citation type="journal article" date="2019" name="Int. J. Syst. Evol. Microbiol.">
        <title>The Global Catalogue of Microorganisms (GCM) 10K type strain sequencing project: providing services to taxonomists for standard genome sequencing and annotation.</title>
        <authorList>
            <consortium name="The Broad Institute Genomics Platform"/>
            <consortium name="The Broad Institute Genome Sequencing Center for Infectious Disease"/>
            <person name="Wu L."/>
            <person name="Ma J."/>
        </authorList>
    </citation>
    <scope>NUCLEOTIDE SEQUENCE [LARGE SCALE GENOMIC DNA]</scope>
    <source>
        <strain evidence="3">JCM 17543</strain>
    </source>
</reference>
<accession>A0ABP7LAM6</accession>
<proteinExistence type="predicted"/>
<evidence type="ECO:0008006" key="4">
    <source>
        <dbReference type="Google" id="ProtNLM"/>
    </source>
</evidence>
<dbReference type="Proteomes" id="UP001500827">
    <property type="component" value="Unassembled WGS sequence"/>
</dbReference>
<sequence>MRKSILVAVAVSIAVPVLAAPPGSAQNFLDRANRLKGKGPFALMDSDYGRLKAEATAVGKSIGDERRAAERAGKPVLHCSPTPRAQLGSFEFIDGLEAIPAVERVRMSLRDAMLRILQKKYPCRR</sequence>
<protein>
    <recommendedName>
        <fullName evidence="4">Rap1a immunity protein domain-containing protein</fullName>
    </recommendedName>
</protein>
<evidence type="ECO:0000313" key="3">
    <source>
        <dbReference type="Proteomes" id="UP001500827"/>
    </source>
</evidence>
<feature type="signal peptide" evidence="1">
    <location>
        <begin position="1"/>
        <end position="19"/>
    </location>
</feature>
<name>A0ABP7LAM6_9SPHN</name>
<organism evidence="2 3">
    <name type="scientific">Sphingomonas limnosediminicola</name>
    <dbReference type="NCBI Taxonomy" id="940133"/>
    <lineage>
        <taxon>Bacteria</taxon>
        <taxon>Pseudomonadati</taxon>
        <taxon>Pseudomonadota</taxon>
        <taxon>Alphaproteobacteria</taxon>
        <taxon>Sphingomonadales</taxon>
        <taxon>Sphingomonadaceae</taxon>
        <taxon>Sphingomonas</taxon>
    </lineage>
</organism>
<keyword evidence="1" id="KW-0732">Signal</keyword>